<sequence>MRTLILIALAGAIAQLVDGALGMGFGATSTTMLILAAGLGPAQASAVVHTAELGTTLASGISHWRFGNVDWRLALRLGIPGAVGAFLGAYVLSNLSTAAAAPVTAGILTAIGLHLLLRFSRGAPHHAVATDTRRRGRVLGLLGLTGGFIDASGGGGWGPVTASTLMSLRHAEPRRVVGTVNTSEFLVTAAATTGFAIGMREELLAHLPAVAALLVGGVIAAPFAAWLVSRMQPGLLGGAVGTALMLVNAPRVVGALDTATWVLPAVEVALLALGVGLTCCGVRRMRKRAKVRVMDEAAPEVPVGRSENIKHRKPIGVGER</sequence>
<dbReference type="RefSeq" id="WP_198736737.1">
    <property type="nucleotide sequence ID" value="NZ_JAEIOT010000011.1"/>
</dbReference>
<evidence type="ECO:0000256" key="3">
    <source>
        <dbReference type="ARBA" id="ARBA00022692"/>
    </source>
</evidence>
<feature type="transmembrane region" description="Helical" evidence="6">
    <location>
        <begin position="259"/>
        <end position="282"/>
    </location>
</feature>
<keyword evidence="3 6" id="KW-0812">Transmembrane</keyword>
<dbReference type="PANTHER" id="PTHR43701:SF12">
    <property type="entry name" value="MEMBRANE TRANSPORTER PROTEIN YTNM-RELATED"/>
    <property type="match status" value="1"/>
</dbReference>
<evidence type="ECO:0000313" key="7">
    <source>
        <dbReference type="EMBL" id="MBI9001281.1"/>
    </source>
</evidence>
<evidence type="ECO:0000313" key="8">
    <source>
        <dbReference type="Proteomes" id="UP000625574"/>
    </source>
</evidence>
<comment type="subcellular location">
    <subcellularLocation>
        <location evidence="6">Cell membrane</location>
        <topology evidence="6">Multi-pass membrane protein</topology>
    </subcellularLocation>
    <subcellularLocation>
        <location evidence="1">Membrane</location>
        <topology evidence="1">Multi-pass membrane protein</topology>
    </subcellularLocation>
</comment>
<comment type="similarity">
    <text evidence="2 6">Belongs to the 4-toluene sulfonate uptake permease (TSUP) (TC 2.A.102) family.</text>
</comment>
<evidence type="ECO:0000256" key="1">
    <source>
        <dbReference type="ARBA" id="ARBA00004141"/>
    </source>
</evidence>
<dbReference type="InterPro" id="IPR051598">
    <property type="entry name" value="TSUP/Inactive_protease-like"/>
</dbReference>
<keyword evidence="5 6" id="KW-0472">Membrane</keyword>
<dbReference type="EMBL" id="JAEIOT010000011">
    <property type="protein sequence ID" value="MBI9001281.1"/>
    <property type="molecule type" value="Genomic_DNA"/>
</dbReference>
<dbReference type="PANTHER" id="PTHR43701">
    <property type="entry name" value="MEMBRANE TRANSPORTER PROTEIN MJ0441-RELATED"/>
    <property type="match status" value="1"/>
</dbReference>
<keyword evidence="8" id="KW-1185">Reference proteome</keyword>
<feature type="transmembrane region" description="Helical" evidence="6">
    <location>
        <begin position="138"/>
        <end position="158"/>
    </location>
</feature>
<accession>A0ABS0VY21</accession>
<dbReference type="Proteomes" id="UP000625574">
    <property type="component" value="Unassembled WGS sequence"/>
</dbReference>
<keyword evidence="4 6" id="KW-1133">Transmembrane helix</keyword>
<evidence type="ECO:0000256" key="6">
    <source>
        <dbReference type="RuleBase" id="RU363041"/>
    </source>
</evidence>
<evidence type="ECO:0000256" key="5">
    <source>
        <dbReference type="ARBA" id="ARBA00023136"/>
    </source>
</evidence>
<reference evidence="7 8" key="1">
    <citation type="submission" date="2020-12" db="EMBL/GenBank/DDBJ databases">
        <title>Genome public.</title>
        <authorList>
            <person name="Sun Q."/>
        </authorList>
    </citation>
    <scope>NUCLEOTIDE SEQUENCE [LARGE SCALE GENOMIC DNA]</scope>
    <source>
        <strain evidence="7 8">CCM 8864</strain>
    </source>
</reference>
<feature type="transmembrane region" description="Helical" evidence="6">
    <location>
        <begin position="209"/>
        <end position="228"/>
    </location>
</feature>
<proteinExistence type="inferred from homology"/>
<keyword evidence="6" id="KW-1003">Cell membrane</keyword>
<dbReference type="Pfam" id="PF01925">
    <property type="entry name" value="TauE"/>
    <property type="match status" value="1"/>
</dbReference>
<name>A0ABS0VY21_9CORY</name>
<dbReference type="InterPro" id="IPR002781">
    <property type="entry name" value="TM_pro_TauE-like"/>
</dbReference>
<evidence type="ECO:0000256" key="4">
    <source>
        <dbReference type="ARBA" id="ARBA00022989"/>
    </source>
</evidence>
<organism evidence="7 8">
    <name type="scientific">Corynebacterium marambiense</name>
    <dbReference type="NCBI Taxonomy" id="2765364"/>
    <lineage>
        <taxon>Bacteria</taxon>
        <taxon>Bacillati</taxon>
        <taxon>Actinomycetota</taxon>
        <taxon>Actinomycetes</taxon>
        <taxon>Mycobacteriales</taxon>
        <taxon>Corynebacteriaceae</taxon>
        <taxon>Corynebacterium</taxon>
    </lineage>
</organism>
<comment type="caution">
    <text evidence="7">The sequence shown here is derived from an EMBL/GenBank/DDBJ whole genome shotgun (WGS) entry which is preliminary data.</text>
</comment>
<evidence type="ECO:0000256" key="2">
    <source>
        <dbReference type="ARBA" id="ARBA00009142"/>
    </source>
</evidence>
<feature type="transmembrane region" description="Helical" evidence="6">
    <location>
        <begin position="98"/>
        <end position="117"/>
    </location>
</feature>
<protein>
    <recommendedName>
        <fullName evidence="6">Probable membrane transporter protein</fullName>
    </recommendedName>
</protein>
<gene>
    <name evidence="7" type="ORF">JDV76_09930</name>
</gene>
<feature type="transmembrane region" description="Helical" evidence="6">
    <location>
        <begin position="235"/>
        <end position="253"/>
    </location>
</feature>